<proteinExistence type="predicted"/>
<evidence type="ECO:0000313" key="2">
    <source>
        <dbReference type="EMBL" id="AHY45430.1"/>
    </source>
</evidence>
<dbReference type="Proteomes" id="UP001281130">
    <property type="component" value="Unassembled WGS sequence"/>
</dbReference>
<dbReference type="OrthoDB" id="285364at2"/>
<dbReference type="STRING" id="42256.RradSPS_0147"/>
<dbReference type="AlphaFoldDB" id="A0A023X084"/>
<sequence>MSLAVGKGPFGPRRSGEFNFDTNVLKPHTLYFEPTPKRVRAFFGGEVVADSRRAKLLHETAIMPVYYFPEEDVRFDLLTPTDHTTHCPFKGDASYWTVRAGGEVGENLVWSYREPGADAGYLKGHVAFYFERMERWMEEEEEILGHPRDPYHRVDVIRGSGPVTVSVNGETVAETEAPMVLFETGLPPRYYVPPGDVRRELLQASETRTVCPYKGVASYWSVRLGGATVEDAAWSYPDPLSEAARVEDHLCFSESVAGVEVSLPQ</sequence>
<reference evidence="2 4" key="1">
    <citation type="submission" date="2014-03" db="EMBL/GenBank/DDBJ databases">
        <title>Complete genome sequence of the Radio-Resistant Rubrobacter radiotolerans RSPS-4.</title>
        <authorList>
            <person name="Egas C.C."/>
            <person name="Barroso C.C."/>
            <person name="Froufe H.J.C."/>
            <person name="Pacheco J.J."/>
            <person name="Albuquerque L.L."/>
            <person name="da Costa M.M.S."/>
        </authorList>
    </citation>
    <scope>NUCLEOTIDE SEQUENCE [LARGE SCALE GENOMIC DNA]</scope>
    <source>
        <strain evidence="2 4">RSPS-4</strain>
    </source>
</reference>
<dbReference type="HOGENOM" id="CLU_059611_0_0_11"/>
<feature type="domain" description="DUF427" evidence="1">
    <location>
        <begin position="163"/>
        <end position="254"/>
    </location>
</feature>
<keyword evidence="4" id="KW-1185">Reference proteome</keyword>
<dbReference type="eggNOG" id="COG2343">
    <property type="taxonomic scope" value="Bacteria"/>
</dbReference>
<dbReference type="Gene3D" id="2.170.150.40">
    <property type="entry name" value="Domain of unknown function (DUF427)"/>
    <property type="match status" value="2"/>
</dbReference>
<dbReference type="EMBL" id="JAWXXX010000001">
    <property type="protein sequence ID" value="MDX5892841.1"/>
    <property type="molecule type" value="Genomic_DNA"/>
</dbReference>
<dbReference type="RefSeq" id="WP_038680029.1">
    <property type="nucleotide sequence ID" value="NZ_CP007514.1"/>
</dbReference>
<dbReference type="PANTHER" id="PTHR34310:SF8">
    <property type="entry name" value="CONSERVED PROTEIN"/>
    <property type="match status" value="1"/>
</dbReference>
<name>A0A023X084_RUBRA</name>
<feature type="domain" description="DUF427" evidence="1">
    <location>
        <begin position="39"/>
        <end position="129"/>
    </location>
</feature>
<dbReference type="KEGG" id="rrd:RradSPS_0147"/>
<dbReference type="Proteomes" id="UP000025229">
    <property type="component" value="Chromosome"/>
</dbReference>
<gene>
    <name evidence="2" type="ORF">RradSPS_0147</name>
    <name evidence="3" type="ORF">SIL72_02250</name>
</gene>
<accession>A0A023X084</accession>
<dbReference type="PATRIC" id="fig|42256.3.peg.149"/>
<organism evidence="2 4">
    <name type="scientific">Rubrobacter radiotolerans</name>
    <name type="common">Arthrobacter radiotolerans</name>
    <dbReference type="NCBI Taxonomy" id="42256"/>
    <lineage>
        <taxon>Bacteria</taxon>
        <taxon>Bacillati</taxon>
        <taxon>Actinomycetota</taxon>
        <taxon>Rubrobacteria</taxon>
        <taxon>Rubrobacterales</taxon>
        <taxon>Rubrobacteraceae</taxon>
        <taxon>Rubrobacter</taxon>
    </lineage>
</organism>
<dbReference type="PANTHER" id="PTHR34310">
    <property type="entry name" value="DUF427 DOMAIN PROTEIN (AFU_ORTHOLOGUE AFUA_3G02220)"/>
    <property type="match status" value="1"/>
</dbReference>
<evidence type="ECO:0000313" key="3">
    <source>
        <dbReference type="EMBL" id="MDX5892841.1"/>
    </source>
</evidence>
<reference evidence="3" key="2">
    <citation type="submission" date="2023-11" db="EMBL/GenBank/DDBJ databases">
        <title>MicrobeMod: A computational toolkit for identifying prokaryotic methylation and restriction-modification with nanopore sequencing.</title>
        <authorList>
            <person name="Crits-Christoph A."/>
            <person name="Kang S.C."/>
            <person name="Lee H."/>
            <person name="Ostrov N."/>
        </authorList>
    </citation>
    <scope>NUCLEOTIDE SEQUENCE</scope>
    <source>
        <strain evidence="3">ATCC 51242</strain>
    </source>
</reference>
<dbReference type="InterPro" id="IPR007361">
    <property type="entry name" value="DUF427"/>
</dbReference>
<dbReference type="Pfam" id="PF04248">
    <property type="entry name" value="NTP_transf_9"/>
    <property type="match status" value="2"/>
</dbReference>
<evidence type="ECO:0000259" key="1">
    <source>
        <dbReference type="Pfam" id="PF04248"/>
    </source>
</evidence>
<protein>
    <submittedName>
        <fullName evidence="3">DUF427 domain-containing protein</fullName>
    </submittedName>
</protein>
<dbReference type="EMBL" id="CP007514">
    <property type="protein sequence ID" value="AHY45430.1"/>
    <property type="molecule type" value="Genomic_DNA"/>
</dbReference>
<evidence type="ECO:0000313" key="4">
    <source>
        <dbReference type="Proteomes" id="UP000025229"/>
    </source>
</evidence>
<dbReference type="InterPro" id="IPR038694">
    <property type="entry name" value="DUF427_sf"/>
</dbReference>